<organism evidence="1 2">
    <name type="scientific">Capnocytophaga canimorsus</name>
    <dbReference type="NCBI Taxonomy" id="28188"/>
    <lineage>
        <taxon>Bacteria</taxon>
        <taxon>Pseudomonadati</taxon>
        <taxon>Bacteroidota</taxon>
        <taxon>Flavobacteriia</taxon>
        <taxon>Flavobacteriales</taxon>
        <taxon>Flavobacteriaceae</taxon>
        <taxon>Capnocytophaga</taxon>
    </lineage>
</organism>
<reference evidence="2" key="1">
    <citation type="submission" date="2015-01" db="EMBL/GenBank/DDBJ databases">
        <authorList>
            <person name="MANFREDI Pablo"/>
        </authorList>
    </citation>
    <scope>NUCLEOTIDE SEQUENCE [LARGE SCALE GENOMIC DNA]</scope>
    <source>
        <strain evidence="2">Cc11</strain>
    </source>
</reference>
<evidence type="ECO:0000313" key="2">
    <source>
        <dbReference type="Proteomes" id="UP000039370"/>
    </source>
</evidence>
<dbReference type="AlphaFoldDB" id="A0A0B7I756"/>
<dbReference type="Proteomes" id="UP000039370">
    <property type="component" value="Unassembled WGS sequence"/>
</dbReference>
<gene>
    <name evidence="1" type="ORF">CCAN11_1470002</name>
</gene>
<evidence type="ECO:0000313" key="1">
    <source>
        <dbReference type="EMBL" id="CEN47570.1"/>
    </source>
</evidence>
<dbReference type="Pfam" id="PF19775">
    <property type="entry name" value="DUF6261"/>
    <property type="match status" value="1"/>
</dbReference>
<sequence length="248" mass="28320">MEMILKIKEVNLGKFNNAEYTQFLSFTKELIEKVGLEQLGIADTAFEQFKSNIELLTDAAHQSRISSETKELSEIDKQRNEILAFLLMNFRSELKNPIEKRRKAGTELYNATKPYSKIKSLPIRQKTQNIEGLITDLTKEANLPHLNTLGIKEAVEKLNALNVKYKKLLANRADSQISVPQIRIGQLRKETNQIYDYLITKAFVSSVASPSEENKTFVHSINKLITDTTIAYKLRQGQKVRKDGMNTN</sequence>
<keyword evidence="1" id="KW-0436">Ligase</keyword>
<dbReference type="EMBL" id="CDOK01000054">
    <property type="protein sequence ID" value="CEN47570.1"/>
    <property type="molecule type" value="Genomic_DNA"/>
</dbReference>
<proteinExistence type="predicted"/>
<accession>A0A0B7I756</accession>
<dbReference type="InterPro" id="IPR046228">
    <property type="entry name" value="DUF6261"/>
</dbReference>
<dbReference type="GO" id="GO:0016874">
    <property type="term" value="F:ligase activity"/>
    <property type="evidence" value="ECO:0007669"/>
    <property type="project" value="UniProtKB-KW"/>
</dbReference>
<protein>
    <submittedName>
        <fullName evidence="1">Putative Conserved Isoleucine--tRNA ligase</fullName>
    </submittedName>
</protein>
<name>A0A0B7I756_9FLAO</name>